<keyword evidence="3" id="KW-1185">Reference proteome</keyword>
<dbReference type="Proteomes" id="UP000752696">
    <property type="component" value="Unassembled WGS sequence"/>
</dbReference>
<reference evidence="2" key="1">
    <citation type="submission" date="2020-07" db="EMBL/GenBank/DDBJ databases">
        <authorList>
            <person name="Nazaruddin N."/>
        </authorList>
    </citation>
    <scope>NUCLEOTIDE SEQUENCE</scope>
</reference>
<protein>
    <recommendedName>
        <fullName evidence="4">Phospholipase B1, membrane-associated</fullName>
    </recommendedName>
</protein>
<dbReference type="InterPro" id="IPR001087">
    <property type="entry name" value="GDSL"/>
</dbReference>
<dbReference type="Pfam" id="PF00657">
    <property type="entry name" value="Lipase_GDSL"/>
    <property type="match status" value="1"/>
</dbReference>
<dbReference type="PANTHER" id="PTHR21325:SF31">
    <property type="entry name" value="GH22081P-RELATED"/>
    <property type="match status" value="1"/>
</dbReference>
<dbReference type="AlphaFoldDB" id="A0A6V7HH24"/>
<dbReference type="GO" id="GO:0006644">
    <property type="term" value="P:phospholipid metabolic process"/>
    <property type="evidence" value="ECO:0007669"/>
    <property type="project" value="TreeGrafter"/>
</dbReference>
<dbReference type="Gene3D" id="3.40.50.1110">
    <property type="entry name" value="SGNH hydrolase"/>
    <property type="match status" value="1"/>
</dbReference>
<name>A0A6V7HH24_9HYME</name>
<dbReference type="SUPFAM" id="SSF52266">
    <property type="entry name" value="SGNH hydrolase"/>
    <property type="match status" value="1"/>
</dbReference>
<organism evidence="2 3">
    <name type="scientific">Heterotrigona itama</name>
    <dbReference type="NCBI Taxonomy" id="395501"/>
    <lineage>
        <taxon>Eukaryota</taxon>
        <taxon>Metazoa</taxon>
        <taxon>Ecdysozoa</taxon>
        <taxon>Arthropoda</taxon>
        <taxon>Hexapoda</taxon>
        <taxon>Insecta</taxon>
        <taxon>Pterygota</taxon>
        <taxon>Neoptera</taxon>
        <taxon>Endopterygota</taxon>
        <taxon>Hymenoptera</taxon>
        <taxon>Apocrita</taxon>
        <taxon>Aculeata</taxon>
        <taxon>Apoidea</taxon>
        <taxon>Anthophila</taxon>
        <taxon>Apidae</taxon>
        <taxon>Heterotrigona</taxon>
    </lineage>
</organism>
<comment type="caution">
    <text evidence="2">The sequence shown here is derived from an EMBL/GenBank/DDBJ whole genome shotgun (WGS) entry which is preliminary data.</text>
</comment>
<evidence type="ECO:0000313" key="2">
    <source>
        <dbReference type="EMBL" id="CAD1478105.1"/>
    </source>
</evidence>
<dbReference type="OrthoDB" id="10265800at2759"/>
<dbReference type="PANTHER" id="PTHR21325">
    <property type="entry name" value="PHOSPHOLIPASE B, PLB1"/>
    <property type="match status" value="1"/>
</dbReference>
<accession>A0A6V7HH24</accession>
<feature type="signal peptide" evidence="1">
    <location>
        <begin position="1"/>
        <end position="18"/>
    </location>
</feature>
<gene>
    <name evidence="2" type="ORF">MHI_LOCUS777135</name>
</gene>
<feature type="chain" id="PRO_5028378707" description="Phospholipase B1, membrane-associated" evidence="1">
    <location>
        <begin position="19"/>
        <end position="375"/>
    </location>
</feature>
<keyword evidence="1" id="KW-0732">Signal</keyword>
<dbReference type="CDD" id="cd01824">
    <property type="entry name" value="Phospholipase_B_like"/>
    <property type="match status" value="1"/>
</dbReference>
<evidence type="ECO:0000256" key="1">
    <source>
        <dbReference type="SAM" id="SignalP"/>
    </source>
</evidence>
<dbReference type="InterPro" id="IPR036514">
    <property type="entry name" value="SGNH_hydro_sf"/>
</dbReference>
<evidence type="ECO:0000313" key="3">
    <source>
        <dbReference type="Proteomes" id="UP000752696"/>
    </source>
</evidence>
<proteinExistence type="predicted"/>
<dbReference type="InterPro" id="IPR038885">
    <property type="entry name" value="PLB1"/>
</dbReference>
<dbReference type="GO" id="GO:0004620">
    <property type="term" value="F:phospholipase activity"/>
    <property type="evidence" value="ECO:0007669"/>
    <property type="project" value="InterPro"/>
</dbReference>
<dbReference type="EMBL" id="CAJDYZ010010501">
    <property type="protein sequence ID" value="CAD1478105.1"/>
    <property type="molecule type" value="Genomic_DNA"/>
</dbReference>
<dbReference type="InterPro" id="IPR035547">
    <property type="entry name" value="Phospholipase_B"/>
</dbReference>
<evidence type="ECO:0008006" key="4">
    <source>
        <dbReference type="Google" id="ProtNLM"/>
    </source>
</evidence>
<sequence>MKKLCLCLLLQLCAVTMAKETILDIPIIRRTYRGYRNWLSQTYGGRSSNVPKSVHRLRPGDIDVIAAMGDSLTVSTAVTAVSVFQMLVENRGISGSIGGQETWRKYLTFPNILKEFNPKLIGYSLGDSVSIHPDAQLNVGETGAMSEDMPFMAKYLVKKIKNDLRIDVNKDWKLISLMIGSNDFCQNMCEGPSPWSMLKKHKIELINTLRILKDNLPRTFVALIPPPYLKLLVEYHRQHVWLCRTMSIIECPCLFSLKFQHQKLEYYEVIRRWQDLEIEIASYPEFYRDDFTVEILPFLRNSTIPLDKDGYQDMSYFAVDCFHWNANGIWNNLLEPADNRTIFSKNIFERFLCPTSKSPYLTTHKNRQEINKARD</sequence>